<dbReference type="Gene3D" id="1.10.287.130">
    <property type="match status" value="1"/>
</dbReference>
<feature type="domain" description="Histidine kinase" evidence="11">
    <location>
        <begin position="231"/>
        <end position="443"/>
    </location>
</feature>
<dbReference type="Gene3D" id="6.10.340.10">
    <property type="match status" value="1"/>
</dbReference>
<comment type="subcellular location">
    <subcellularLocation>
        <location evidence="2">Membrane</location>
    </subcellularLocation>
</comment>
<keyword evidence="9" id="KW-0902">Two-component regulatory system</keyword>
<dbReference type="PROSITE" id="PS50885">
    <property type="entry name" value="HAMP"/>
    <property type="match status" value="1"/>
</dbReference>
<dbReference type="SMART" id="SM00388">
    <property type="entry name" value="HisKA"/>
    <property type="match status" value="1"/>
</dbReference>
<evidence type="ECO:0000256" key="1">
    <source>
        <dbReference type="ARBA" id="ARBA00000085"/>
    </source>
</evidence>
<reference evidence="13 14" key="1">
    <citation type="submission" date="2012-11" db="EMBL/GenBank/DDBJ databases">
        <title>Whole genome sequence of Gluconacetobacter europaeus NBRC3261.</title>
        <authorList>
            <person name="Azuma Y."/>
            <person name="Higashiura N."/>
            <person name="Hirakawa H."/>
            <person name="Matsushita K."/>
        </authorList>
    </citation>
    <scope>NUCLEOTIDE SEQUENCE [LARGE SCALE GENOMIC DNA]</scope>
    <source>
        <strain evidence="13 14">NBRC 3261</strain>
    </source>
</reference>
<evidence type="ECO:0000313" key="13">
    <source>
        <dbReference type="EMBL" id="GAN96750.1"/>
    </source>
</evidence>
<feature type="domain" description="HAMP" evidence="12">
    <location>
        <begin position="171"/>
        <end position="223"/>
    </location>
</feature>
<evidence type="ECO:0000256" key="7">
    <source>
        <dbReference type="ARBA" id="ARBA00022777"/>
    </source>
</evidence>
<dbReference type="SUPFAM" id="SSF55874">
    <property type="entry name" value="ATPase domain of HSP90 chaperone/DNA topoisomerase II/histidine kinase"/>
    <property type="match status" value="1"/>
</dbReference>
<comment type="caution">
    <text evidence="13">The sequence shown here is derived from an EMBL/GenBank/DDBJ whole genome shotgun (WGS) entry which is preliminary data.</text>
</comment>
<dbReference type="EC" id="2.7.13.3" evidence="3"/>
<keyword evidence="6 10" id="KW-0812">Transmembrane</keyword>
<evidence type="ECO:0000256" key="8">
    <source>
        <dbReference type="ARBA" id="ARBA00022989"/>
    </source>
</evidence>
<evidence type="ECO:0000259" key="12">
    <source>
        <dbReference type="PROSITE" id="PS50885"/>
    </source>
</evidence>
<evidence type="ECO:0000256" key="4">
    <source>
        <dbReference type="ARBA" id="ARBA00022553"/>
    </source>
</evidence>
<dbReference type="GO" id="GO:0000155">
    <property type="term" value="F:phosphorelay sensor kinase activity"/>
    <property type="evidence" value="ECO:0007669"/>
    <property type="project" value="InterPro"/>
</dbReference>
<dbReference type="PANTHER" id="PTHR45436:SF5">
    <property type="entry name" value="SENSOR HISTIDINE KINASE TRCS"/>
    <property type="match status" value="1"/>
</dbReference>
<gene>
    <name evidence="13" type="ORF">Geu3261_0094_003</name>
</gene>
<keyword evidence="7 13" id="KW-0418">Kinase</keyword>
<keyword evidence="8 10" id="KW-1133">Transmembrane helix</keyword>
<proteinExistence type="predicted"/>
<dbReference type="Pfam" id="PF00512">
    <property type="entry name" value="HisKA"/>
    <property type="match status" value="1"/>
</dbReference>
<sequence>MKSWSLSTRIISSVLMVVILGLLILSIAVGGFTRYEVTERLDNSLQEVAERLQTAVATRLHEPGAASSIAWLPEAGPRTLAYQVVDVSGHVVLRSQNAPQTAFVSNWRTGFANVPHFRVYVASPVAEKYRVLVGEPTFHRREAVRRAMLISVVPMLLFMPVIWWLVRLIVRRALRPLDLLHDEMRARGSGNLQPIPPLDLPDELVSIQRSINTLLARLEAALSTERAFAASAAHELRNPLGALLAQVQMLGRLMPAGSDTGRRVEVIADRTRRLGRTVEKLLQFSRASSGVAFRRDRFDLMTVVRVLVDDLGHNPCDGQGIVIAPDGIHHIFVHGDMDATGIMLRNLLENALLHGGHHMPVRVAVLPDGGIDITNDCPALPPGIFQRLTSPFVRGGTGNHGSGLGLAIASNIATQMDVTLRLRSPLTGSARGFGVCVTFPNSKVT</sequence>
<dbReference type="InterPro" id="IPR036097">
    <property type="entry name" value="HisK_dim/P_sf"/>
</dbReference>
<dbReference type="SUPFAM" id="SSF47384">
    <property type="entry name" value="Homodimeric domain of signal transducing histidine kinase"/>
    <property type="match status" value="1"/>
</dbReference>
<evidence type="ECO:0000256" key="5">
    <source>
        <dbReference type="ARBA" id="ARBA00022679"/>
    </source>
</evidence>
<feature type="transmembrane region" description="Helical" evidence="10">
    <location>
        <begin position="147"/>
        <end position="166"/>
    </location>
</feature>
<dbReference type="GO" id="GO:0005886">
    <property type="term" value="C:plasma membrane"/>
    <property type="evidence" value="ECO:0007669"/>
    <property type="project" value="TreeGrafter"/>
</dbReference>
<evidence type="ECO:0000256" key="2">
    <source>
        <dbReference type="ARBA" id="ARBA00004370"/>
    </source>
</evidence>
<dbReference type="RefSeq" id="WP_014106854.1">
    <property type="nucleotide sequence ID" value="NZ_BANI01000087.1"/>
</dbReference>
<evidence type="ECO:0000256" key="9">
    <source>
        <dbReference type="ARBA" id="ARBA00023012"/>
    </source>
</evidence>
<keyword evidence="5" id="KW-0808">Transferase</keyword>
<dbReference type="EMBL" id="BANI01000087">
    <property type="protein sequence ID" value="GAN96750.1"/>
    <property type="molecule type" value="Genomic_DNA"/>
</dbReference>
<comment type="catalytic activity">
    <reaction evidence="1">
        <text>ATP + protein L-histidine = ADP + protein N-phospho-L-histidine.</text>
        <dbReference type="EC" id="2.7.13.3"/>
    </reaction>
</comment>
<dbReference type="InterPro" id="IPR003594">
    <property type="entry name" value="HATPase_dom"/>
</dbReference>
<dbReference type="Proteomes" id="UP000032675">
    <property type="component" value="Unassembled WGS sequence"/>
</dbReference>
<dbReference type="InterPro" id="IPR003660">
    <property type="entry name" value="HAMP_dom"/>
</dbReference>
<feature type="transmembrane region" description="Helical" evidence="10">
    <location>
        <begin position="6"/>
        <end position="32"/>
    </location>
</feature>
<name>A0A0D6Q1A7_KOMEU</name>
<evidence type="ECO:0000256" key="10">
    <source>
        <dbReference type="SAM" id="Phobius"/>
    </source>
</evidence>
<dbReference type="InterPro" id="IPR003661">
    <property type="entry name" value="HisK_dim/P_dom"/>
</dbReference>
<dbReference type="InterPro" id="IPR050428">
    <property type="entry name" value="TCS_sensor_his_kinase"/>
</dbReference>
<dbReference type="Gene3D" id="3.30.565.10">
    <property type="entry name" value="Histidine kinase-like ATPase, C-terminal domain"/>
    <property type="match status" value="1"/>
</dbReference>
<dbReference type="Pfam" id="PF00672">
    <property type="entry name" value="HAMP"/>
    <property type="match status" value="1"/>
</dbReference>
<evidence type="ECO:0000259" key="11">
    <source>
        <dbReference type="PROSITE" id="PS50109"/>
    </source>
</evidence>
<dbReference type="Pfam" id="PF02518">
    <property type="entry name" value="HATPase_c"/>
    <property type="match status" value="1"/>
</dbReference>
<evidence type="ECO:0000256" key="6">
    <source>
        <dbReference type="ARBA" id="ARBA00022692"/>
    </source>
</evidence>
<accession>A0A0D6Q1A7</accession>
<dbReference type="CDD" id="cd00075">
    <property type="entry name" value="HATPase"/>
    <property type="match status" value="1"/>
</dbReference>
<dbReference type="PANTHER" id="PTHR45436">
    <property type="entry name" value="SENSOR HISTIDINE KINASE YKOH"/>
    <property type="match status" value="1"/>
</dbReference>
<dbReference type="AlphaFoldDB" id="A0A0D6Q1A7"/>
<dbReference type="CDD" id="cd00082">
    <property type="entry name" value="HisKA"/>
    <property type="match status" value="1"/>
</dbReference>
<keyword evidence="10" id="KW-0472">Membrane</keyword>
<organism evidence="13 14">
    <name type="scientific">Komagataeibacter europaeus NBRC 3261</name>
    <dbReference type="NCBI Taxonomy" id="1234669"/>
    <lineage>
        <taxon>Bacteria</taxon>
        <taxon>Pseudomonadati</taxon>
        <taxon>Pseudomonadota</taxon>
        <taxon>Alphaproteobacteria</taxon>
        <taxon>Acetobacterales</taxon>
        <taxon>Acetobacteraceae</taxon>
        <taxon>Komagataeibacter</taxon>
    </lineage>
</organism>
<dbReference type="SMART" id="SM00304">
    <property type="entry name" value="HAMP"/>
    <property type="match status" value="1"/>
</dbReference>
<dbReference type="InterPro" id="IPR036890">
    <property type="entry name" value="HATPase_C_sf"/>
</dbReference>
<dbReference type="SMART" id="SM00387">
    <property type="entry name" value="HATPase_c"/>
    <property type="match status" value="1"/>
</dbReference>
<dbReference type="InterPro" id="IPR005467">
    <property type="entry name" value="His_kinase_dom"/>
</dbReference>
<protein>
    <recommendedName>
        <fullName evidence="3">histidine kinase</fullName>
        <ecNumber evidence="3">2.7.13.3</ecNumber>
    </recommendedName>
</protein>
<dbReference type="PROSITE" id="PS50109">
    <property type="entry name" value="HIS_KIN"/>
    <property type="match status" value="1"/>
</dbReference>
<evidence type="ECO:0000313" key="14">
    <source>
        <dbReference type="Proteomes" id="UP000032675"/>
    </source>
</evidence>
<keyword evidence="4" id="KW-0597">Phosphoprotein</keyword>
<evidence type="ECO:0000256" key="3">
    <source>
        <dbReference type="ARBA" id="ARBA00012438"/>
    </source>
</evidence>